<organism evidence="3 4">
    <name type="scientific">Anaerolinea thermolimosa</name>
    <dbReference type="NCBI Taxonomy" id="229919"/>
    <lineage>
        <taxon>Bacteria</taxon>
        <taxon>Bacillati</taxon>
        <taxon>Chloroflexota</taxon>
        <taxon>Anaerolineae</taxon>
        <taxon>Anaerolineales</taxon>
        <taxon>Anaerolineaceae</taxon>
        <taxon>Anaerolinea</taxon>
    </lineage>
</organism>
<evidence type="ECO:0000259" key="2">
    <source>
        <dbReference type="SMART" id="SM00645"/>
    </source>
</evidence>
<dbReference type="CDD" id="cd02619">
    <property type="entry name" value="Peptidase_C1"/>
    <property type="match status" value="1"/>
</dbReference>
<dbReference type="InterPro" id="IPR038765">
    <property type="entry name" value="Papain-like_cys_pep_sf"/>
</dbReference>
<keyword evidence="3" id="KW-0645">Protease</keyword>
<dbReference type="SUPFAM" id="SSF54001">
    <property type="entry name" value="Cysteine proteinases"/>
    <property type="match status" value="1"/>
</dbReference>
<sequence length="285" mass="32105">MIDTHEVGLGWQRDLPDYRDYTAEHEKVREILDQSQPLSHALTARSLGRVDLREWCSPVENQGSLGSCTAHAAIGMVEYYQRRAKGEYLDASRLFLYKVTRNLLEWTGDTGAYLRSTMRALVLFGVPPERYWPYRVADFEKEPPPFCYAFAQNYKAIKYYRIDPPGIKPSQVLSSTRRYLLAGLPCMFGFSVYTNIPPAGDGKGEIPFPQEGDSLIGGHAVLAVGFDDQKKIGKDKGALLIRNSWGVEWGESGYGWLPYSYIEAGLAADFWSMVAADFVSSKLFQ</sequence>
<reference evidence="3 4" key="1">
    <citation type="journal article" date="2018" name="Nat. Biotechnol.">
        <title>A standardized bacterial taxonomy based on genome phylogeny substantially revises the tree of life.</title>
        <authorList>
            <person name="Parks D.H."/>
            <person name="Chuvochina M."/>
            <person name="Waite D.W."/>
            <person name="Rinke C."/>
            <person name="Skarshewski A."/>
            <person name="Chaumeil P.A."/>
            <person name="Hugenholtz P."/>
        </authorList>
    </citation>
    <scope>NUCLEOTIDE SEQUENCE [LARGE SCALE GENOMIC DNA]</scope>
    <source>
        <strain evidence="3">UBA8781</strain>
    </source>
</reference>
<dbReference type="PROSITE" id="PS00639">
    <property type="entry name" value="THIOL_PROTEASE_HIS"/>
    <property type="match status" value="1"/>
</dbReference>
<evidence type="ECO:0000313" key="3">
    <source>
        <dbReference type="EMBL" id="HCE16236.1"/>
    </source>
</evidence>
<dbReference type="Gene3D" id="3.90.70.10">
    <property type="entry name" value="Cysteine proteinases"/>
    <property type="match status" value="1"/>
</dbReference>
<dbReference type="Proteomes" id="UP000264141">
    <property type="component" value="Unassembled WGS sequence"/>
</dbReference>
<dbReference type="InterPro" id="IPR000668">
    <property type="entry name" value="Peptidase_C1A_C"/>
</dbReference>
<keyword evidence="3" id="KW-0378">Hydrolase</keyword>
<dbReference type="Pfam" id="PF00112">
    <property type="entry name" value="Peptidase_C1"/>
    <property type="match status" value="1"/>
</dbReference>
<evidence type="ECO:0000256" key="1">
    <source>
        <dbReference type="ARBA" id="ARBA00008455"/>
    </source>
</evidence>
<feature type="domain" description="Peptidase C1A papain C-terminal" evidence="2">
    <location>
        <begin position="47"/>
        <end position="266"/>
    </location>
</feature>
<protein>
    <submittedName>
        <fullName evidence="3">Cysteine protease</fullName>
    </submittedName>
</protein>
<gene>
    <name evidence="3" type="ORF">DEQ80_00090</name>
</gene>
<comment type="similarity">
    <text evidence="1">Belongs to the peptidase C1 family.</text>
</comment>
<evidence type="ECO:0000313" key="4">
    <source>
        <dbReference type="Proteomes" id="UP000264141"/>
    </source>
</evidence>
<dbReference type="RefSeq" id="WP_062193870.1">
    <property type="nucleotide sequence ID" value="NZ_DF967965.1"/>
</dbReference>
<dbReference type="SMART" id="SM00645">
    <property type="entry name" value="Pept_C1"/>
    <property type="match status" value="1"/>
</dbReference>
<name>A0A3D1JF49_9CHLR</name>
<dbReference type="GO" id="GO:0006508">
    <property type="term" value="P:proteolysis"/>
    <property type="evidence" value="ECO:0007669"/>
    <property type="project" value="UniProtKB-KW"/>
</dbReference>
<dbReference type="InterPro" id="IPR025660">
    <property type="entry name" value="Pept_his_AS"/>
</dbReference>
<comment type="caution">
    <text evidence="3">The sequence shown here is derived from an EMBL/GenBank/DDBJ whole genome shotgun (WGS) entry which is preliminary data.</text>
</comment>
<proteinExistence type="inferred from homology"/>
<dbReference type="STRING" id="229919.GCA_001050195_02359"/>
<dbReference type="PANTHER" id="PTHR12411">
    <property type="entry name" value="CYSTEINE PROTEASE FAMILY C1-RELATED"/>
    <property type="match status" value="1"/>
</dbReference>
<dbReference type="OrthoDB" id="3648721at2"/>
<dbReference type="EMBL" id="DPBP01000001">
    <property type="protein sequence ID" value="HCE16236.1"/>
    <property type="molecule type" value="Genomic_DNA"/>
</dbReference>
<accession>A0A3D1JF49</accession>
<dbReference type="InterPro" id="IPR013128">
    <property type="entry name" value="Peptidase_C1A"/>
</dbReference>
<dbReference type="AlphaFoldDB" id="A0A3D1JF49"/>
<dbReference type="GO" id="GO:0008234">
    <property type="term" value="F:cysteine-type peptidase activity"/>
    <property type="evidence" value="ECO:0007669"/>
    <property type="project" value="InterPro"/>
</dbReference>